<dbReference type="KEGG" id="acx:Achr_21040"/>
<dbReference type="HOGENOM" id="CLU_083583_0_0_6"/>
<feature type="domain" description="Phosphoribosyltransferase" evidence="1">
    <location>
        <begin position="11"/>
        <end position="182"/>
    </location>
</feature>
<evidence type="ECO:0000313" key="2">
    <source>
        <dbReference type="EMBL" id="AJE21554.1"/>
    </source>
</evidence>
<dbReference type="SUPFAM" id="SSF53271">
    <property type="entry name" value="PRTase-like"/>
    <property type="match status" value="1"/>
</dbReference>
<protein>
    <submittedName>
        <fullName evidence="2">Phosphoribosyl transferase domain-containing protein</fullName>
    </submittedName>
</protein>
<evidence type="ECO:0000259" key="1">
    <source>
        <dbReference type="Pfam" id="PF00156"/>
    </source>
</evidence>
<dbReference type="Gene3D" id="3.40.50.2020">
    <property type="match status" value="1"/>
</dbReference>
<dbReference type="GO" id="GO:0016740">
    <property type="term" value="F:transferase activity"/>
    <property type="evidence" value="ECO:0007669"/>
    <property type="project" value="UniProtKB-KW"/>
</dbReference>
<keyword evidence="2" id="KW-0808">Transferase</keyword>
<dbReference type="Proteomes" id="UP000068210">
    <property type="component" value="Chromosome"/>
</dbReference>
<proteinExistence type="predicted"/>
<reference evidence="2 3" key="1">
    <citation type="journal article" date="2015" name="PLoS ONE">
        <title>Azotobacter Genomes: The Genome of Azotobacter chroococcum NCIMB 8003 (ATCC 4412).</title>
        <authorList>
            <person name="Robson R.L."/>
            <person name="Jones R."/>
            <person name="Robson R.M."/>
            <person name="Schwartz A."/>
            <person name="Richardson T.H."/>
        </authorList>
    </citation>
    <scope>NUCLEOTIDE SEQUENCE [LARGE SCALE GENOMIC DNA]</scope>
    <source>
        <strain evidence="2 3">NCIMB 8003</strain>
    </source>
</reference>
<sequence length="226" mass="24928">MSLNIPFSDRVQAGRDLAEHLSSQGPWTNALVLALPRGGVPVAYEVASRLGLELDILVVRKLGLPGHQELAMGAIASGGVQVMNEDIVHYAHVPPATIERVAERELQELQRREHAYRGERAQPSLRERPVILIDDGLATGATMRAAIEAVRRLGATSVIVAVPVGAPETVGQLRRLADRVICLYTPQELSAIGYWYRDFSQVSDREVQELLQRAWSEKKKNGERQA</sequence>
<dbReference type="AlphaFoldDB" id="A0A0C4WMF6"/>
<dbReference type="CDD" id="cd06223">
    <property type="entry name" value="PRTases_typeI"/>
    <property type="match status" value="1"/>
</dbReference>
<gene>
    <name evidence="2" type="ORF">Achr_21040</name>
</gene>
<dbReference type="InterPro" id="IPR029057">
    <property type="entry name" value="PRTase-like"/>
</dbReference>
<dbReference type="EMBL" id="CP010415">
    <property type="protein sequence ID" value="AJE21554.1"/>
    <property type="molecule type" value="Genomic_DNA"/>
</dbReference>
<dbReference type="STRING" id="1328314.Achr_21040"/>
<evidence type="ECO:0000313" key="3">
    <source>
        <dbReference type="Proteomes" id="UP000068210"/>
    </source>
</evidence>
<dbReference type="InterPro" id="IPR000836">
    <property type="entry name" value="PRTase_dom"/>
</dbReference>
<dbReference type="Pfam" id="PF00156">
    <property type="entry name" value="Pribosyltran"/>
    <property type="match status" value="1"/>
</dbReference>
<organism evidence="2 3">
    <name type="scientific">Azotobacter chroococcum NCIMB 8003</name>
    <dbReference type="NCBI Taxonomy" id="1328314"/>
    <lineage>
        <taxon>Bacteria</taxon>
        <taxon>Pseudomonadati</taxon>
        <taxon>Pseudomonadota</taxon>
        <taxon>Gammaproteobacteria</taxon>
        <taxon>Pseudomonadales</taxon>
        <taxon>Pseudomonadaceae</taxon>
        <taxon>Azotobacter</taxon>
    </lineage>
</organism>
<dbReference type="RefSeq" id="WP_039804173.1">
    <property type="nucleotide sequence ID" value="NZ_CP010415.1"/>
</dbReference>
<keyword evidence="3" id="KW-1185">Reference proteome</keyword>
<accession>A0A0C4WMF6</accession>
<name>A0A0C4WMF6_9GAMM</name>
<dbReference type="Gene3D" id="3.30.1310.20">
    <property type="entry name" value="PRTase-like"/>
    <property type="match status" value="1"/>
</dbReference>